<evidence type="ECO:0000259" key="1">
    <source>
        <dbReference type="PROSITE" id="PS51340"/>
    </source>
</evidence>
<gene>
    <name evidence="2" type="ORF">HNR10_004845</name>
</gene>
<dbReference type="Proteomes" id="UP000572051">
    <property type="component" value="Unassembled WGS sequence"/>
</dbReference>
<dbReference type="Gene3D" id="2.40.33.20">
    <property type="entry name" value="PK beta-barrel domain-like"/>
    <property type="match status" value="1"/>
</dbReference>
<sequence length="262" mass="28463">MPGHVTGLDVHPVKGLSAQSLEAVALTAGHGFPHDRVLALARPDGGYTPGLRTGLPKDRFYMLAVDERLAGLDTRLDTATGVLRVSVRGHEVLAADLGEPEGVAEATAFFARVLDLPEGTRPVLAREEGRRFTDVARHSDAMMNTVSLINVASVRDFGERVGAEVDPRRFRANLYVDGLAPFAERDLVDREFTIGGVRLRGVLRTKRCAATEVHPEQARRDLSVPRLLMTEYGNSEMGVYAEVLSDGTVRPGDAVTIPEESR</sequence>
<dbReference type="RefSeq" id="WP_179827292.1">
    <property type="nucleotide sequence ID" value="NZ_JACCFS010000001.1"/>
</dbReference>
<reference evidence="2 3" key="1">
    <citation type="submission" date="2020-07" db="EMBL/GenBank/DDBJ databases">
        <title>Sequencing the genomes of 1000 actinobacteria strains.</title>
        <authorList>
            <person name="Klenk H.-P."/>
        </authorList>
    </citation>
    <scope>NUCLEOTIDE SEQUENCE [LARGE SCALE GENOMIC DNA]</scope>
    <source>
        <strain evidence="2 3">DSM 44442</strain>
    </source>
</reference>
<feature type="domain" description="MOSC" evidence="1">
    <location>
        <begin position="111"/>
        <end position="258"/>
    </location>
</feature>
<dbReference type="AlphaFoldDB" id="A0A7Z0JD02"/>
<organism evidence="2 3">
    <name type="scientific">Nocardiopsis aegyptia</name>
    <dbReference type="NCBI Taxonomy" id="220378"/>
    <lineage>
        <taxon>Bacteria</taxon>
        <taxon>Bacillati</taxon>
        <taxon>Actinomycetota</taxon>
        <taxon>Actinomycetes</taxon>
        <taxon>Streptosporangiales</taxon>
        <taxon>Nocardiopsidaceae</taxon>
        <taxon>Nocardiopsis</taxon>
    </lineage>
</organism>
<evidence type="ECO:0000313" key="3">
    <source>
        <dbReference type="Proteomes" id="UP000572051"/>
    </source>
</evidence>
<dbReference type="Pfam" id="PF03476">
    <property type="entry name" value="MOSC_N"/>
    <property type="match status" value="1"/>
</dbReference>
<dbReference type="PROSITE" id="PS51340">
    <property type="entry name" value="MOSC"/>
    <property type="match status" value="1"/>
</dbReference>
<dbReference type="GO" id="GO:0030151">
    <property type="term" value="F:molybdenum ion binding"/>
    <property type="evidence" value="ECO:0007669"/>
    <property type="project" value="InterPro"/>
</dbReference>
<comment type="caution">
    <text evidence="2">The sequence shown here is derived from an EMBL/GenBank/DDBJ whole genome shotgun (WGS) entry which is preliminary data.</text>
</comment>
<dbReference type="InterPro" id="IPR011037">
    <property type="entry name" value="Pyrv_Knase-like_insert_dom_sf"/>
</dbReference>
<dbReference type="Pfam" id="PF03473">
    <property type="entry name" value="MOSC"/>
    <property type="match status" value="1"/>
</dbReference>
<dbReference type="InterPro" id="IPR005303">
    <property type="entry name" value="MOCOS_middle"/>
</dbReference>
<dbReference type="InterPro" id="IPR052716">
    <property type="entry name" value="MOSC_domain"/>
</dbReference>
<keyword evidence="3" id="KW-1185">Reference proteome</keyword>
<name>A0A7Z0JD02_9ACTN</name>
<dbReference type="GO" id="GO:0003824">
    <property type="term" value="F:catalytic activity"/>
    <property type="evidence" value="ECO:0007669"/>
    <property type="project" value="InterPro"/>
</dbReference>
<dbReference type="GO" id="GO:0030170">
    <property type="term" value="F:pyridoxal phosphate binding"/>
    <property type="evidence" value="ECO:0007669"/>
    <property type="project" value="InterPro"/>
</dbReference>
<dbReference type="EMBL" id="JACCFS010000001">
    <property type="protein sequence ID" value="NYJ36964.1"/>
    <property type="molecule type" value="Genomic_DNA"/>
</dbReference>
<dbReference type="SUPFAM" id="SSF50800">
    <property type="entry name" value="PK beta-barrel domain-like"/>
    <property type="match status" value="1"/>
</dbReference>
<evidence type="ECO:0000313" key="2">
    <source>
        <dbReference type="EMBL" id="NYJ36964.1"/>
    </source>
</evidence>
<dbReference type="PANTHER" id="PTHR36930">
    <property type="entry name" value="METAL-SULFUR CLUSTER BIOSYNTHESIS PROTEINS YUAD-RELATED"/>
    <property type="match status" value="1"/>
</dbReference>
<dbReference type="PANTHER" id="PTHR36930:SF1">
    <property type="entry name" value="MOSC DOMAIN-CONTAINING PROTEIN"/>
    <property type="match status" value="1"/>
</dbReference>
<dbReference type="InterPro" id="IPR005302">
    <property type="entry name" value="MoCF_Sase_C"/>
</dbReference>
<protein>
    <recommendedName>
        <fullName evidence="1">MOSC domain-containing protein</fullName>
    </recommendedName>
</protein>
<proteinExistence type="predicted"/>
<accession>A0A7Z0JD02</accession>